<reference evidence="2 3" key="1">
    <citation type="submission" date="2023-07" db="EMBL/GenBank/DDBJ databases">
        <title>Sequencing the genomes of 1000 actinobacteria strains.</title>
        <authorList>
            <person name="Klenk H.-P."/>
        </authorList>
    </citation>
    <scope>NUCLEOTIDE SEQUENCE [LARGE SCALE GENOMIC DNA]</scope>
    <source>
        <strain evidence="2 3">DSM 19426</strain>
    </source>
</reference>
<dbReference type="EMBL" id="JAVDYG010000001">
    <property type="protein sequence ID" value="MDR7361573.1"/>
    <property type="molecule type" value="Genomic_DNA"/>
</dbReference>
<gene>
    <name evidence="2" type="ORF">J2S63_001126</name>
</gene>
<keyword evidence="3" id="KW-1185">Reference proteome</keyword>
<dbReference type="RefSeq" id="WP_310299710.1">
    <property type="nucleotide sequence ID" value="NZ_BAAAPS010000007.1"/>
</dbReference>
<protein>
    <recommendedName>
        <fullName evidence="1">Hemerythrin-like domain-containing protein</fullName>
    </recommendedName>
</protein>
<dbReference type="InterPro" id="IPR012312">
    <property type="entry name" value="Hemerythrin-like"/>
</dbReference>
<organism evidence="2 3">
    <name type="scientific">Nocardioides marmoribigeumensis</name>
    <dbReference type="NCBI Taxonomy" id="433649"/>
    <lineage>
        <taxon>Bacteria</taxon>
        <taxon>Bacillati</taxon>
        <taxon>Actinomycetota</taxon>
        <taxon>Actinomycetes</taxon>
        <taxon>Propionibacteriales</taxon>
        <taxon>Nocardioidaceae</taxon>
        <taxon>Nocardioides</taxon>
    </lineage>
</organism>
<dbReference type="CDD" id="cd12108">
    <property type="entry name" value="Hr-like"/>
    <property type="match status" value="1"/>
</dbReference>
<dbReference type="Proteomes" id="UP001183648">
    <property type="component" value="Unassembled WGS sequence"/>
</dbReference>
<name>A0ABU2BUZ6_9ACTN</name>
<evidence type="ECO:0000313" key="3">
    <source>
        <dbReference type="Proteomes" id="UP001183648"/>
    </source>
</evidence>
<accession>A0ABU2BUZ6</accession>
<evidence type="ECO:0000313" key="2">
    <source>
        <dbReference type="EMBL" id="MDR7361573.1"/>
    </source>
</evidence>
<comment type="caution">
    <text evidence="2">The sequence shown here is derived from an EMBL/GenBank/DDBJ whole genome shotgun (WGS) entry which is preliminary data.</text>
</comment>
<sequence>MSTTTTDRPQLDLPGQAHVARGPLDMTGMYGMHYAFRRDLTDFVAAARRTPVGEHAVWVALQARWARFFEVLHHHHEAEDTHIWPATRAHAAALGRLDDVAVLDAMETDHEQIDPALQACTDAFAAMVEHPCTDHRNALDLEVTEVRELLVTHLAGEEREAIPLIQELMTPEEWATSERAIAKEYGLGIIPFAVPWVFKALPADKVAEVEPFLDLPQRLLKRVLEPRFLRREAVAFRYV</sequence>
<proteinExistence type="predicted"/>
<evidence type="ECO:0000259" key="1">
    <source>
        <dbReference type="Pfam" id="PF01814"/>
    </source>
</evidence>
<dbReference type="Gene3D" id="1.20.120.520">
    <property type="entry name" value="nmb1532 protein domain like"/>
    <property type="match status" value="1"/>
</dbReference>
<feature type="domain" description="Hemerythrin-like" evidence="1">
    <location>
        <begin position="31"/>
        <end position="165"/>
    </location>
</feature>
<dbReference type="Pfam" id="PF01814">
    <property type="entry name" value="Hemerythrin"/>
    <property type="match status" value="1"/>
</dbReference>